<dbReference type="GO" id="GO:0008168">
    <property type="term" value="F:methyltransferase activity"/>
    <property type="evidence" value="ECO:0007669"/>
    <property type="project" value="UniProtKB-KW"/>
</dbReference>
<dbReference type="InterPro" id="IPR040739">
    <property type="entry name" value="RlmM_FDX"/>
</dbReference>
<organism evidence="9 10">
    <name type="scientific">Natronospira proteinivora</name>
    <dbReference type="NCBI Taxonomy" id="1807133"/>
    <lineage>
        <taxon>Bacteria</taxon>
        <taxon>Pseudomonadati</taxon>
        <taxon>Pseudomonadota</taxon>
        <taxon>Gammaproteobacteria</taxon>
        <taxon>Natronospirales</taxon>
        <taxon>Natronospiraceae</taxon>
        <taxon>Natronospira</taxon>
    </lineage>
</organism>
<evidence type="ECO:0000259" key="7">
    <source>
        <dbReference type="Pfam" id="PF18125"/>
    </source>
</evidence>
<dbReference type="Gene3D" id="3.40.50.150">
    <property type="entry name" value="Vaccinia Virus protein VP39"/>
    <property type="match status" value="1"/>
</dbReference>
<dbReference type="Gene3D" id="3.30.70.2810">
    <property type="match status" value="1"/>
</dbReference>
<evidence type="ECO:0000259" key="6">
    <source>
        <dbReference type="Pfam" id="PF01728"/>
    </source>
</evidence>
<protein>
    <submittedName>
        <fullName evidence="9">23S rRNA (Cytidine2498-2'-O)-methyltransferase</fullName>
        <ecNumber evidence="9">2.1.1.186</ecNumber>
    </submittedName>
</protein>
<accession>A0ABT1GAT5</accession>
<keyword evidence="10" id="KW-1185">Reference proteome</keyword>
<dbReference type="InterPro" id="IPR002877">
    <property type="entry name" value="RNA_MeTrfase_FtsJ_dom"/>
</dbReference>
<keyword evidence="1" id="KW-0963">Cytoplasm</keyword>
<evidence type="ECO:0000313" key="9">
    <source>
        <dbReference type="EMBL" id="MCP1728020.1"/>
    </source>
</evidence>
<dbReference type="NCBIfam" id="NF008734">
    <property type="entry name" value="PRK11760.1"/>
    <property type="match status" value="1"/>
</dbReference>
<dbReference type="InterPro" id="IPR011224">
    <property type="entry name" value="rRNA_MeTrfase_M"/>
</dbReference>
<dbReference type="Pfam" id="PF21239">
    <property type="entry name" value="RLMM_N"/>
    <property type="match status" value="1"/>
</dbReference>
<evidence type="ECO:0000256" key="4">
    <source>
        <dbReference type="ARBA" id="ARBA00022679"/>
    </source>
</evidence>
<evidence type="ECO:0000259" key="8">
    <source>
        <dbReference type="Pfam" id="PF21239"/>
    </source>
</evidence>
<proteinExistence type="predicted"/>
<dbReference type="PIRSF" id="PIRSF028774">
    <property type="entry name" value="UCP028774"/>
    <property type="match status" value="1"/>
</dbReference>
<dbReference type="PANTHER" id="PTHR37524:SF2">
    <property type="entry name" value="RIBOSOMAL RNA METHYLTRANSFERASE FTSJ DOMAIN-CONTAINING PROTEIN"/>
    <property type="match status" value="1"/>
</dbReference>
<feature type="domain" description="Ribosomal RNA large subunit methyltransferase M THUMP-like" evidence="8">
    <location>
        <begin position="93"/>
        <end position="168"/>
    </location>
</feature>
<keyword evidence="5" id="KW-0949">S-adenosyl-L-methionine</keyword>
<comment type="caution">
    <text evidence="9">The sequence shown here is derived from an EMBL/GenBank/DDBJ whole genome shotgun (WGS) entry which is preliminary data.</text>
</comment>
<dbReference type="GO" id="GO:0032259">
    <property type="term" value="P:methylation"/>
    <property type="evidence" value="ECO:0007669"/>
    <property type="project" value="UniProtKB-KW"/>
</dbReference>
<evidence type="ECO:0000313" key="10">
    <source>
        <dbReference type="Proteomes" id="UP001523550"/>
    </source>
</evidence>
<keyword evidence="3 9" id="KW-0489">Methyltransferase</keyword>
<evidence type="ECO:0000256" key="1">
    <source>
        <dbReference type="ARBA" id="ARBA00022490"/>
    </source>
</evidence>
<dbReference type="Pfam" id="PF01728">
    <property type="entry name" value="FtsJ"/>
    <property type="match status" value="1"/>
</dbReference>
<keyword evidence="4 9" id="KW-0808">Transferase</keyword>
<evidence type="ECO:0000256" key="2">
    <source>
        <dbReference type="ARBA" id="ARBA00022552"/>
    </source>
</evidence>
<dbReference type="EMBL" id="JALJYF010000002">
    <property type="protein sequence ID" value="MCP1728020.1"/>
    <property type="molecule type" value="Genomic_DNA"/>
</dbReference>
<sequence>MATVEASLHAPNWLLHCRPGMESATAAEMEERARAQGILGTYAIAQANSAYLRLCQPDPDQARAMVEQAPTGHIFARQLIHEHCWMEGLPQRDRLSPILAALPRHQGFEGIQLSAPDSNEGKALSRFLKGFGRALRQGAEQQGIDLALPGAPRLHLFFPDSNRVSIGFNQDPASPPGGIRRLRMPGQAPSRSTLKLEEALLTLLSEAERNRWLQPGLRAVDLGAAPGGWSWQMVRRHIQVTAVDNGPMAPSLMDSGLVEHVRADGFTWRPPRAVDWLLCDMVDKPGRVAARMQEWLGQSWTRHAVFNLKLPMKRPWPIVRNLLWGLESALAESRPSLELRARQLYHDREEITVLAVDPDGPGARK</sequence>
<dbReference type="Gene3D" id="3.30.2300.20">
    <property type="match status" value="1"/>
</dbReference>
<gene>
    <name evidence="9" type="ORF">J2T60_002020</name>
</gene>
<dbReference type="SUPFAM" id="SSF53335">
    <property type="entry name" value="S-adenosyl-L-methionine-dependent methyltransferases"/>
    <property type="match status" value="1"/>
</dbReference>
<reference evidence="9 10" key="1">
    <citation type="submission" date="2022-03" db="EMBL/GenBank/DDBJ databases">
        <title>Genomic Encyclopedia of Type Strains, Phase III (KMG-III): the genomes of soil and plant-associated and newly described type strains.</title>
        <authorList>
            <person name="Whitman W."/>
        </authorList>
    </citation>
    <scope>NUCLEOTIDE SEQUENCE [LARGE SCALE GENOMIC DNA]</scope>
    <source>
        <strain evidence="9 10">BSker1</strain>
    </source>
</reference>
<dbReference type="InterPro" id="IPR029063">
    <property type="entry name" value="SAM-dependent_MTases_sf"/>
</dbReference>
<dbReference type="EC" id="2.1.1.186" evidence="9"/>
<dbReference type="Pfam" id="PF18125">
    <property type="entry name" value="RlmM_FDX"/>
    <property type="match status" value="1"/>
</dbReference>
<dbReference type="RefSeq" id="WP_253449317.1">
    <property type="nucleotide sequence ID" value="NZ_JALJYF010000002.1"/>
</dbReference>
<keyword evidence="2" id="KW-0698">rRNA processing</keyword>
<name>A0ABT1GAT5_9GAMM</name>
<feature type="domain" description="RlmM ferredoxin-like" evidence="7">
    <location>
        <begin position="13"/>
        <end position="80"/>
    </location>
</feature>
<dbReference type="Proteomes" id="UP001523550">
    <property type="component" value="Unassembled WGS sequence"/>
</dbReference>
<evidence type="ECO:0000256" key="3">
    <source>
        <dbReference type="ARBA" id="ARBA00022603"/>
    </source>
</evidence>
<evidence type="ECO:0000256" key="5">
    <source>
        <dbReference type="ARBA" id="ARBA00022691"/>
    </source>
</evidence>
<dbReference type="InterPro" id="IPR048646">
    <property type="entry name" value="RlmM_THUMP-like"/>
</dbReference>
<feature type="domain" description="Ribosomal RNA methyltransferase FtsJ" evidence="6">
    <location>
        <begin position="190"/>
        <end position="282"/>
    </location>
</feature>
<dbReference type="PANTHER" id="PTHR37524">
    <property type="entry name" value="RIBOSOMAL RNA LARGE SUBUNIT METHYLTRANSFERASE M"/>
    <property type="match status" value="1"/>
</dbReference>